<dbReference type="Proteomes" id="UP000324222">
    <property type="component" value="Unassembled WGS sequence"/>
</dbReference>
<evidence type="ECO:0000256" key="1">
    <source>
        <dbReference type="SAM" id="MobiDB-lite"/>
    </source>
</evidence>
<evidence type="ECO:0000313" key="3">
    <source>
        <dbReference type="Proteomes" id="UP000324222"/>
    </source>
</evidence>
<reference evidence="2 3" key="1">
    <citation type="submission" date="2019-05" db="EMBL/GenBank/DDBJ databases">
        <title>Another draft genome of Portunus trituberculatus and its Hox gene families provides insights of decapod evolution.</title>
        <authorList>
            <person name="Jeong J.-H."/>
            <person name="Song I."/>
            <person name="Kim S."/>
            <person name="Choi T."/>
            <person name="Kim D."/>
            <person name="Ryu S."/>
            <person name="Kim W."/>
        </authorList>
    </citation>
    <scope>NUCLEOTIDE SEQUENCE [LARGE SCALE GENOMIC DNA]</scope>
    <source>
        <tissue evidence="2">Muscle</tissue>
    </source>
</reference>
<accession>A0A5B7G6P8</accession>
<dbReference type="AlphaFoldDB" id="A0A5B7G6P8"/>
<evidence type="ECO:0000313" key="2">
    <source>
        <dbReference type="EMBL" id="MPC52758.1"/>
    </source>
</evidence>
<dbReference type="EMBL" id="VSRR010011125">
    <property type="protein sequence ID" value="MPC52758.1"/>
    <property type="molecule type" value="Genomic_DNA"/>
</dbReference>
<feature type="region of interest" description="Disordered" evidence="1">
    <location>
        <begin position="60"/>
        <end position="113"/>
    </location>
</feature>
<feature type="compositionally biased region" description="Basic and acidic residues" evidence="1">
    <location>
        <begin position="60"/>
        <end position="70"/>
    </location>
</feature>
<sequence length="130" mass="14599">MTPFNIFFTLNLSTQSLIPALPPSSSFSSSPLPFVSLGSWGVVRAKGVRIRKRVTRVRARERMRERERVSGRAARGVGDFNRGKRDRKRRKGDGDEGGLMRGKKRSDGRGGGLLRVREEVFRGKLELSKV</sequence>
<keyword evidence="3" id="KW-1185">Reference proteome</keyword>
<protein>
    <submittedName>
        <fullName evidence="2">Uncharacterized protein</fullName>
    </submittedName>
</protein>
<organism evidence="2 3">
    <name type="scientific">Portunus trituberculatus</name>
    <name type="common">Swimming crab</name>
    <name type="synonym">Neptunus trituberculatus</name>
    <dbReference type="NCBI Taxonomy" id="210409"/>
    <lineage>
        <taxon>Eukaryota</taxon>
        <taxon>Metazoa</taxon>
        <taxon>Ecdysozoa</taxon>
        <taxon>Arthropoda</taxon>
        <taxon>Crustacea</taxon>
        <taxon>Multicrustacea</taxon>
        <taxon>Malacostraca</taxon>
        <taxon>Eumalacostraca</taxon>
        <taxon>Eucarida</taxon>
        <taxon>Decapoda</taxon>
        <taxon>Pleocyemata</taxon>
        <taxon>Brachyura</taxon>
        <taxon>Eubrachyura</taxon>
        <taxon>Portunoidea</taxon>
        <taxon>Portunidae</taxon>
        <taxon>Portuninae</taxon>
        <taxon>Portunus</taxon>
    </lineage>
</organism>
<comment type="caution">
    <text evidence="2">The sequence shown here is derived from an EMBL/GenBank/DDBJ whole genome shotgun (WGS) entry which is preliminary data.</text>
</comment>
<proteinExistence type="predicted"/>
<gene>
    <name evidence="2" type="ORF">E2C01_046634</name>
</gene>
<name>A0A5B7G6P8_PORTR</name>